<dbReference type="SUPFAM" id="SSF55920">
    <property type="entry name" value="Creatinase/aminopeptidase"/>
    <property type="match status" value="1"/>
</dbReference>
<dbReference type="PANTHER" id="PTHR43226:SF4">
    <property type="entry name" value="XAA-PRO AMINOPEPTIDASE 3"/>
    <property type="match status" value="1"/>
</dbReference>
<dbReference type="SUPFAM" id="SSF53092">
    <property type="entry name" value="Creatinase/prolidase N-terminal domain"/>
    <property type="match status" value="1"/>
</dbReference>
<reference evidence="10 11" key="1">
    <citation type="journal article" date="2014" name="Genome Announc.">
        <title>Genome Sequence and Methylome of Soil Bacterium Gemmatirosa kalamazoonensis KBS708T, a Member of the Rarely Cultivated Gemmatimonadetes Phylum.</title>
        <authorList>
            <person name="Debruyn J.M."/>
            <person name="Radosevich M."/>
            <person name="Wommack K.E."/>
            <person name="Polson S.W."/>
            <person name="Hauser L.J."/>
            <person name="Fawaz M.N."/>
            <person name="Korlach J."/>
            <person name="Tsai Y.C."/>
        </authorList>
    </citation>
    <scope>NUCLEOTIDE SEQUENCE [LARGE SCALE GENOMIC DNA]</scope>
    <source>
        <strain evidence="10 11">KBS708</strain>
    </source>
</reference>
<evidence type="ECO:0000256" key="3">
    <source>
        <dbReference type="ARBA" id="ARBA00008766"/>
    </source>
</evidence>
<dbReference type="Pfam" id="PF00557">
    <property type="entry name" value="Peptidase_M24"/>
    <property type="match status" value="1"/>
</dbReference>
<dbReference type="Proteomes" id="UP000019151">
    <property type="component" value="Chromosome"/>
</dbReference>
<dbReference type="Pfam" id="PF05195">
    <property type="entry name" value="AMP_N"/>
    <property type="match status" value="1"/>
</dbReference>
<dbReference type="InterPro" id="IPR036005">
    <property type="entry name" value="Creatinase/aminopeptidase-like"/>
</dbReference>
<organism evidence="10 11">
    <name type="scientific">Gemmatirosa kalamazoonensis</name>
    <dbReference type="NCBI Taxonomy" id="861299"/>
    <lineage>
        <taxon>Bacteria</taxon>
        <taxon>Pseudomonadati</taxon>
        <taxon>Gemmatimonadota</taxon>
        <taxon>Gemmatimonadia</taxon>
        <taxon>Gemmatimonadales</taxon>
        <taxon>Gemmatimonadaceae</taxon>
        <taxon>Gemmatirosa</taxon>
    </lineage>
</organism>
<evidence type="ECO:0000256" key="6">
    <source>
        <dbReference type="ARBA" id="ARBA00022801"/>
    </source>
</evidence>
<feature type="domain" description="Aminopeptidase P N-terminal" evidence="9">
    <location>
        <begin position="28"/>
        <end position="156"/>
    </location>
</feature>
<dbReference type="GO" id="GO:0070006">
    <property type="term" value="F:metalloaminopeptidase activity"/>
    <property type="evidence" value="ECO:0007669"/>
    <property type="project" value="InterPro"/>
</dbReference>
<evidence type="ECO:0000259" key="9">
    <source>
        <dbReference type="SMART" id="SM01011"/>
    </source>
</evidence>
<dbReference type="InterPro" id="IPR007865">
    <property type="entry name" value="Aminopep_P_N"/>
</dbReference>
<dbReference type="SMART" id="SM01011">
    <property type="entry name" value="AMP_N"/>
    <property type="match status" value="1"/>
</dbReference>
<sequence length="480" mass="53261">MLRFRLLLTALLAVAGRAAAQPVVDGVFPPEEFAARRAAVFQRIGDAVAVLAGTTDRPGEQPLRQGNQFYYLSGVVEPQALLLLDGRTRRTTLFLRPRDDRRIARMLGPMLYPGDSAARATGIDSVLDRAAFADAIARVASDGRTIYTPFRPEVLGSASTYDVVHLARVTHDDPWDGRPSREEAFRAKLQAAAPRSELRDLDPMLDTLRGTKSPREIAVIREATRITGLAIVEAMRDARPGMTEYELQADAEFVFKKHGAYGAAYFALVATGPNTFYSHYHRNTARLADGDLVQFDYAPDYDYYVSDVTRVFPASGRFTPRQREFYGAYLALYRALLSSIRPHVTAADVAAAAVPKMDSILARFPFTDARIRDAARRFVDGFRRPIPSLGHTIGMEVHDVAYPTRTLEPGQIFTIEPAMQIPEEHLGLRLEDMLLVTERGVENLSADVPVEIADIERVMAEPGLSDRAAPARPRPRAPRR</sequence>
<feature type="signal peptide" evidence="8">
    <location>
        <begin position="1"/>
        <end position="20"/>
    </location>
</feature>
<dbReference type="EMBL" id="CP007128">
    <property type="protein sequence ID" value="AHG92066.1"/>
    <property type="molecule type" value="Genomic_DNA"/>
</dbReference>
<evidence type="ECO:0000256" key="4">
    <source>
        <dbReference type="ARBA" id="ARBA00012574"/>
    </source>
</evidence>
<evidence type="ECO:0000313" key="11">
    <source>
        <dbReference type="Proteomes" id="UP000019151"/>
    </source>
</evidence>
<evidence type="ECO:0000313" key="10">
    <source>
        <dbReference type="EMBL" id="AHG92066.1"/>
    </source>
</evidence>
<feature type="chain" id="PRO_5004794331" description="Xaa-Pro aminopeptidase" evidence="8">
    <location>
        <begin position="21"/>
        <end position="480"/>
    </location>
</feature>
<dbReference type="EC" id="3.4.11.9" evidence="4"/>
<comment type="catalytic activity">
    <reaction evidence="1">
        <text>Release of any N-terminal amino acid, including proline, that is linked to proline, even from a dipeptide or tripeptide.</text>
        <dbReference type="EC" id="3.4.11.9"/>
    </reaction>
</comment>
<accession>W0RMQ6</accession>
<comment type="similarity">
    <text evidence="3">Belongs to the peptidase M24B family.</text>
</comment>
<dbReference type="OrthoDB" id="9806388at2"/>
<dbReference type="GO" id="GO:0006508">
    <property type="term" value="P:proteolysis"/>
    <property type="evidence" value="ECO:0007669"/>
    <property type="project" value="TreeGrafter"/>
</dbReference>
<dbReference type="Gene3D" id="3.40.350.10">
    <property type="entry name" value="Creatinase/prolidase N-terminal domain"/>
    <property type="match status" value="1"/>
</dbReference>
<dbReference type="InterPro" id="IPR029149">
    <property type="entry name" value="Creatin/AminoP/Spt16_N"/>
</dbReference>
<dbReference type="Gene3D" id="3.90.230.10">
    <property type="entry name" value="Creatinase/methionine aminopeptidase superfamily"/>
    <property type="match status" value="1"/>
</dbReference>
<dbReference type="InterPro" id="IPR052433">
    <property type="entry name" value="X-Pro_dipept-like"/>
</dbReference>
<keyword evidence="6" id="KW-0378">Hydrolase</keyword>
<evidence type="ECO:0000256" key="8">
    <source>
        <dbReference type="SAM" id="SignalP"/>
    </source>
</evidence>
<dbReference type="eggNOG" id="COG0006">
    <property type="taxonomic scope" value="Bacteria"/>
</dbReference>
<dbReference type="InParanoid" id="W0RMQ6"/>
<name>W0RMQ6_9BACT</name>
<keyword evidence="8" id="KW-0732">Signal</keyword>
<dbReference type="RefSeq" id="WP_025413493.1">
    <property type="nucleotide sequence ID" value="NZ_CP007128.1"/>
</dbReference>
<protein>
    <recommendedName>
        <fullName evidence="4">Xaa-Pro aminopeptidase</fullName>
        <ecNumber evidence="4">3.4.11.9</ecNumber>
    </recommendedName>
</protein>
<evidence type="ECO:0000256" key="2">
    <source>
        <dbReference type="ARBA" id="ARBA00001936"/>
    </source>
</evidence>
<dbReference type="HOGENOM" id="CLU_017266_1_0_0"/>
<dbReference type="KEGG" id="gba:J421_4529"/>
<dbReference type="InterPro" id="IPR000994">
    <property type="entry name" value="Pept_M24"/>
</dbReference>
<proteinExistence type="inferred from homology"/>
<keyword evidence="5" id="KW-0479">Metal-binding</keyword>
<comment type="cofactor">
    <cofactor evidence="2">
        <name>Mn(2+)</name>
        <dbReference type="ChEBI" id="CHEBI:29035"/>
    </cofactor>
</comment>
<keyword evidence="7" id="KW-0464">Manganese</keyword>
<evidence type="ECO:0000256" key="1">
    <source>
        <dbReference type="ARBA" id="ARBA00001424"/>
    </source>
</evidence>
<dbReference type="STRING" id="861299.J421_4529"/>
<dbReference type="PANTHER" id="PTHR43226">
    <property type="entry name" value="XAA-PRO AMINOPEPTIDASE 3"/>
    <property type="match status" value="1"/>
</dbReference>
<evidence type="ECO:0000256" key="5">
    <source>
        <dbReference type="ARBA" id="ARBA00022723"/>
    </source>
</evidence>
<dbReference type="GO" id="GO:0030145">
    <property type="term" value="F:manganese ion binding"/>
    <property type="evidence" value="ECO:0007669"/>
    <property type="project" value="InterPro"/>
</dbReference>
<dbReference type="AlphaFoldDB" id="W0RMQ6"/>
<gene>
    <name evidence="10" type="ORF">J421_4529</name>
</gene>
<evidence type="ECO:0000256" key="7">
    <source>
        <dbReference type="ARBA" id="ARBA00023211"/>
    </source>
</evidence>
<keyword evidence="11" id="KW-1185">Reference proteome</keyword>